<gene>
    <name evidence="2" type="ORF">GCM10017781_05420</name>
</gene>
<name>A0ABQ3JKE8_9DEIO</name>
<dbReference type="PANTHER" id="PTHR35333:SF4">
    <property type="entry name" value="SLR0121 PROTEIN"/>
    <property type="match status" value="1"/>
</dbReference>
<dbReference type="InterPro" id="IPR000871">
    <property type="entry name" value="Beta-lactam_class-A"/>
</dbReference>
<keyword evidence="3" id="KW-1185">Reference proteome</keyword>
<accession>A0ABQ3JKE8</accession>
<evidence type="ECO:0000313" key="3">
    <source>
        <dbReference type="Proteomes" id="UP000619376"/>
    </source>
</evidence>
<sequence length="390" mass="41453">MRQAQSPAARYTPRMAGPFRRALAVLVAGGVGAAAGLPPVSNTKPAGPTARPVWNTAPAVCGEPTRPTLTASPLPGTVSGRVAFYAAEYAPTTQRVIRSVGLGALNELQPVASTYKPVVVELALRDVDAGRLSLNTPFTTTAANRSIEAYPPGTHTLVDLAKRAIVRSDNTAGDILQQAVGTQRVALSLRWRSPCTSVLLTSKAAWAAQGFLQSAVLGDDLLSGAHSYFALPFAERVAVATRLNANAARFTGPEVEAAIDSYFRGPLYDPFIDLAFQHTSTAKAYADLVARVYGGNNLQPGTRRLFRDLLSQGCCHPRTSPLNATYWGAKAGSGWRLLTLTGLVEMPGGRTFAYAYLNDGSDTLEAEDMEAQIPAVVTWIEQNLRTLAGK</sequence>
<evidence type="ECO:0000259" key="1">
    <source>
        <dbReference type="Pfam" id="PF13354"/>
    </source>
</evidence>
<dbReference type="SUPFAM" id="SSF56601">
    <property type="entry name" value="beta-lactamase/transpeptidase-like"/>
    <property type="match status" value="1"/>
</dbReference>
<organism evidence="2 3">
    <name type="scientific">Deinococcus metalli</name>
    <dbReference type="NCBI Taxonomy" id="1141878"/>
    <lineage>
        <taxon>Bacteria</taxon>
        <taxon>Thermotogati</taxon>
        <taxon>Deinococcota</taxon>
        <taxon>Deinococci</taxon>
        <taxon>Deinococcales</taxon>
        <taxon>Deinococcaceae</taxon>
        <taxon>Deinococcus</taxon>
    </lineage>
</organism>
<feature type="domain" description="Beta-lactamase class A catalytic" evidence="1">
    <location>
        <begin position="107"/>
        <end position="355"/>
    </location>
</feature>
<dbReference type="Proteomes" id="UP000619376">
    <property type="component" value="Unassembled WGS sequence"/>
</dbReference>
<dbReference type="GO" id="GO:0016787">
    <property type="term" value="F:hydrolase activity"/>
    <property type="evidence" value="ECO:0007669"/>
    <property type="project" value="UniProtKB-KW"/>
</dbReference>
<protein>
    <submittedName>
        <fullName evidence="2">Serine hydrolase</fullName>
    </submittedName>
</protein>
<dbReference type="InterPro" id="IPR012338">
    <property type="entry name" value="Beta-lactam/transpept-like"/>
</dbReference>
<evidence type="ECO:0000313" key="2">
    <source>
        <dbReference type="EMBL" id="GHF31806.1"/>
    </source>
</evidence>
<dbReference type="InterPro" id="IPR045155">
    <property type="entry name" value="Beta-lactam_cat"/>
</dbReference>
<keyword evidence="2" id="KW-0378">Hydrolase</keyword>
<proteinExistence type="predicted"/>
<dbReference type="EMBL" id="BNAJ01000001">
    <property type="protein sequence ID" value="GHF31806.1"/>
    <property type="molecule type" value="Genomic_DNA"/>
</dbReference>
<reference evidence="3" key="1">
    <citation type="journal article" date="2019" name="Int. J. Syst. Evol. Microbiol.">
        <title>The Global Catalogue of Microorganisms (GCM) 10K type strain sequencing project: providing services to taxonomists for standard genome sequencing and annotation.</title>
        <authorList>
            <consortium name="The Broad Institute Genomics Platform"/>
            <consortium name="The Broad Institute Genome Sequencing Center for Infectious Disease"/>
            <person name="Wu L."/>
            <person name="Ma J."/>
        </authorList>
    </citation>
    <scope>NUCLEOTIDE SEQUENCE [LARGE SCALE GENOMIC DNA]</scope>
    <source>
        <strain evidence="3">CGMCC 1.18437</strain>
    </source>
</reference>
<comment type="caution">
    <text evidence="2">The sequence shown here is derived from an EMBL/GenBank/DDBJ whole genome shotgun (WGS) entry which is preliminary data.</text>
</comment>
<dbReference type="PANTHER" id="PTHR35333">
    <property type="entry name" value="BETA-LACTAMASE"/>
    <property type="match status" value="1"/>
</dbReference>
<dbReference type="Gene3D" id="3.40.710.10">
    <property type="entry name" value="DD-peptidase/beta-lactamase superfamily"/>
    <property type="match status" value="1"/>
</dbReference>
<dbReference type="Pfam" id="PF13354">
    <property type="entry name" value="Beta-lactamase2"/>
    <property type="match status" value="1"/>
</dbReference>